<keyword evidence="4" id="KW-1185">Reference proteome</keyword>
<evidence type="ECO:0000313" key="3">
    <source>
        <dbReference type="EMBL" id="KAK1759092.1"/>
    </source>
</evidence>
<sequence length="501" mass="54587">MQFTIAALALALGLASAAPAPAPAPAPAGAPQHEDHWVPTVNFVFRGAAASFPLSIPADGKTYPTNSYLNINLIESGSFDAASYCTFSTTQAATLVGSVRYGVNTIEVGPPQPILTHCCTSVTMPPKTAKPKSNPTHDSKSIDIALANQSLRWSSISVSRNIDAEYKSLVARDPVEAFTYITLCLVHAASSLLDSSEKLEKKAKQSLCDGGKSCLCGKPASLNPDHFLTITNAGWSKFRGQSEMVYVRCPDDFDVLTYKDYYSYAVLEVLENLVLDFVEADGDWKGQWAVVEGMVWFLADEISEPLLMADDGERVDRLVKLAAHVLLAMLALLESRKLLVPESGIRDLGLVMAMFIHLTKLLRPYGLLEEWDDENDEIVPDLAHVEHYIVAYSTKHGILLRGPEGIEEIVERCDKEIELLPATAANPDPWKLGEAIVKYEADYGTDERPGGGRGKPSIGGDHHDITAWSAAKRTKHSKTGKDPLRKEEIAALKMGSILRPS</sequence>
<proteinExistence type="predicted"/>
<dbReference type="AlphaFoldDB" id="A0AAJ0BJG6"/>
<organism evidence="3 4">
    <name type="scientific">Echria macrotheca</name>
    <dbReference type="NCBI Taxonomy" id="438768"/>
    <lineage>
        <taxon>Eukaryota</taxon>
        <taxon>Fungi</taxon>
        <taxon>Dikarya</taxon>
        <taxon>Ascomycota</taxon>
        <taxon>Pezizomycotina</taxon>
        <taxon>Sordariomycetes</taxon>
        <taxon>Sordariomycetidae</taxon>
        <taxon>Sordariales</taxon>
        <taxon>Schizotheciaceae</taxon>
        <taxon>Echria</taxon>
    </lineage>
</organism>
<comment type="caution">
    <text evidence="3">The sequence shown here is derived from an EMBL/GenBank/DDBJ whole genome shotgun (WGS) entry which is preliminary data.</text>
</comment>
<feature type="chain" id="PRO_5042498075" evidence="2">
    <location>
        <begin position="18"/>
        <end position="501"/>
    </location>
</feature>
<reference evidence="3" key="1">
    <citation type="submission" date="2023-06" db="EMBL/GenBank/DDBJ databases">
        <title>Genome-scale phylogeny and comparative genomics of the fungal order Sordariales.</title>
        <authorList>
            <consortium name="Lawrence Berkeley National Laboratory"/>
            <person name="Hensen N."/>
            <person name="Bonometti L."/>
            <person name="Westerberg I."/>
            <person name="Brannstrom I.O."/>
            <person name="Guillou S."/>
            <person name="Cros-Aarteil S."/>
            <person name="Calhoun S."/>
            <person name="Haridas S."/>
            <person name="Kuo A."/>
            <person name="Mondo S."/>
            <person name="Pangilinan J."/>
            <person name="Riley R."/>
            <person name="Labutti K."/>
            <person name="Andreopoulos B."/>
            <person name="Lipzen A."/>
            <person name="Chen C."/>
            <person name="Yanf M."/>
            <person name="Daum C."/>
            <person name="Ng V."/>
            <person name="Clum A."/>
            <person name="Steindorff A."/>
            <person name="Ohm R."/>
            <person name="Martin F."/>
            <person name="Silar P."/>
            <person name="Natvig D."/>
            <person name="Lalanne C."/>
            <person name="Gautier V."/>
            <person name="Ament-Velasquez S.L."/>
            <person name="Kruys A."/>
            <person name="Hutchinson M.I."/>
            <person name="Powell A.J."/>
            <person name="Barry K."/>
            <person name="Miller A.N."/>
            <person name="Grigoriev I.V."/>
            <person name="Debuchy R."/>
            <person name="Gladieux P."/>
            <person name="Thoren M.H."/>
            <person name="Johannesson H."/>
        </authorList>
    </citation>
    <scope>NUCLEOTIDE SEQUENCE</scope>
    <source>
        <strain evidence="3">PSN4</strain>
    </source>
</reference>
<evidence type="ECO:0000313" key="4">
    <source>
        <dbReference type="Proteomes" id="UP001239445"/>
    </source>
</evidence>
<feature type="region of interest" description="Disordered" evidence="1">
    <location>
        <begin position="443"/>
        <end position="486"/>
    </location>
</feature>
<evidence type="ECO:0000256" key="1">
    <source>
        <dbReference type="SAM" id="MobiDB-lite"/>
    </source>
</evidence>
<dbReference type="Proteomes" id="UP001239445">
    <property type="component" value="Unassembled WGS sequence"/>
</dbReference>
<feature type="signal peptide" evidence="2">
    <location>
        <begin position="1"/>
        <end position="17"/>
    </location>
</feature>
<accession>A0AAJ0BJG6</accession>
<name>A0AAJ0BJG6_9PEZI</name>
<keyword evidence="2" id="KW-0732">Signal</keyword>
<evidence type="ECO:0000256" key="2">
    <source>
        <dbReference type="SAM" id="SignalP"/>
    </source>
</evidence>
<protein>
    <submittedName>
        <fullName evidence="3">Uncharacterized protein</fullName>
    </submittedName>
</protein>
<gene>
    <name evidence="3" type="ORF">QBC47DRAFT_436617</name>
</gene>
<dbReference type="EMBL" id="MU839828">
    <property type="protein sequence ID" value="KAK1759092.1"/>
    <property type="molecule type" value="Genomic_DNA"/>
</dbReference>